<gene>
    <name evidence="2" type="ORF">METZ01_LOCUS229528</name>
</gene>
<sequence length="93" mass="10785">MENSMTIENQVKKRLSDALDLAHLEIKDFTGRHLGHKQHEGGFHLEAVIVSNDFEKKSLLERHRMVYTAMGELMSHDIHALSMKTLTLDEWDK</sequence>
<protein>
    <recommendedName>
        <fullName evidence="3">BolA family transcriptional regulator</fullName>
    </recommendedName>
</protein>
<dbReference type="PANTHER" id="PTHR46229">
    <property type="entry name" value="BOLA TRANSCRIPTION REGULATOR"/>
    <property type="match status" value="1"/>
</dbReference>
<dbReference type="InterPro" id="IPR002634">
    <property type="entry name" value="BolA"/>
</dbReference>
<dbReference type="Pfam" id="PF01722">
    <property type="entry name" value="BolA"/>
    <property type="match status" value="1"/>
</dbReference>
<organism evidence="2">
    <name type="scientific">marine metagenome</name>
    <dbReference type="NCBI Taxonomy" id="408172"/>
    <lineage>
        <taxon>unclassified sequences</taxon>
        <taxon>metagenomes</taxon>
        <taxon>ecological metagenomes</taxon>
    </lineage>
</organism>
<evidence type="ECO:0000256" key="1">
    <source>
        <dbReference type="ARBA" id="ARBA00005578"/>
    </source>
</evidence>
<dbReference type="InterPro" id="IPR050961">
    <property type="entry name" value="BolA/IbaG_stress_morph_reg"/>
</dbReference>
<dbReference type="AlphaFoldDB" id="A0A382GPD7"/>
<dbReference type="SUPFAM" id="SSF82657">
    <property type="entry name" value="BolA-like"/>
    <property type="match status" value="1"/>
</dbReference>
<reference evidence="2" key="1">
    <citation type="submission" date="2018-05" db="EMBL/GenBank/DDBJ databases">
        <authorList>
            <person name="Lanie J.A."/>
            <person name="Ng W.-L."/>
            <person name="Kazmierczak K.M."/>
            <person name="Andrzejewski T.M."/>
            <person name="Davidsen T.M."/>
            <person name="Wayne K.J."/>
            <person name="Tettelin H."/>
            <person name="Glass J.I."/>
            <person name="Rusch D."/>
            <person name="Podicherti R."/>
            <person name="Tsui H.-C.T."/>
            <person name="Winkler M.E."/>
        </authorList>
    </citation>
    <scope>NUCLEOTIDE SEQUENCE</scope>
</reference>
<evidence type="ECO:0000313" key="2">
    <source>
        <dbReference type="EMBL" id="SVB76674.1"/>
    </source>
</evidence>
<proteinExistence type="inferred from homology"/>
<comment type="similarity">
    <text evidence="1">Belongs to the BolA/IbaG family.</text>
</comment>
<dbReference type="EMBL" id="UINC01056529">
    <property type="protein sequence ID" value="SVB76674.1"/>
    <property type="molecule type" value="Genomic_DNA"/>
</dbReference>
<dbReference type="PIRSF" id="PIRSF003113">
    <property type="entry name" value="BolA"/>
    <property type="match status" value="1"/>
</dbReference>
<dbReference type="InterPro" id="IPR036065">
    <property type="entry name" value="BolA-like_sf"/>
</dbReference>
<dbReference type="PANTHER" id="PTHR46229:SF2">
    <property type="entry name" value="BOLA-LIKE PROTEIN 1"/>
    <property type="match status" value="1"/>
</dbReference>
<dbReference type="Gene3D" id="3.10.20.90">
    <property type="entry name" value="Phosphatidylinositol 3-kinase Catalytic Subunit, Chain A, domain 1"/>
    <property type="match status" value="1"/>
</dbReference>
<evidence type="ECO:0008006" key="3">
    <source>
        <dbReference type="Google" id="ProtNLM"/>
    </source>
</evidence>
<name>A0A382GPD7_9ZZZZ</name>
<accession>A0A382GPD7</accession>